<evidence type="ECO:0000313" key="2">
    <source>
        <dbReference type="EMBL" id="MDQ0225367.1"/>
    </source>
</evidence>
<organism evidence="2 3">
    <name type="scientific">Metabacillus niabensis</name>
    <dbReference type="NCBI Taxonomy" id="324854"/>
    <lineage>
        <taxon>Bacteria</taxon>
        <taxon>Bacillati</taxon>
        <taxon>Bacillota</taxon>
        <taxon>Bacilli</taxon>
        <taxon>Bacillales</taxon>
        <taxon>Bacillaceae</taxon>
        <taxon>Metabacillus</taxon>
    </lineage>
</organism>
<protein>
    <submittedName>
        <fullName evidence="2">Uncharacterized protein</fullName>
    </submittedName>
</protein>
<feature type="transmembrane region" description="Helical" evidence="1">
    <location>
        <begin position="29"/>
        <end position="47"/>
    </location>
</feature>
<dbReference type="EMBL" id="JAUSTZ010000003">
    <property type="protein sequence ID" value="MDQ0225367.1"/>
    <property type="molecule type" value="Genomic_DNA"/>
</dbReference>
<evidence type="ECO:0000313" key="3">
    <source>
        <dbReference type="Proteomes" id="UP001232245"/>
    </source>
</evidence>
<keyword evidence="1" id="KW-0472">Membrane</keyword>
<proteinExistence type="predicted"/>
<feature type="transmembrane region" description="Helical" evidence="1">
    <location>
        <begin position="141"/>
        <end position="161"/>
    </location>
</feature>
<gene>
    <name evidence="2" type="ORF">J2S02_001711</name>
</gene>
<keyword evidence="1" id="KW-1133">Transmembrane helix</keyword>
<dbReference type="RefSeq" id="WP_174880664.1">
    <property type="nucleotide sequence ID" value="NZ_CADEPK010000226.1"/>
</dbReference>
<reference evidence="2 3" key="1">
    <citation type="submission" date="2023-07" db="EMBL/GenBank/DDBJ databases">
        <title>Genomic Encyclopedia of Type Strains, Phase IV (KMG-IV): sequencing the most valuable type-strain genomes for metagenomic binning, comparative biology and taxonomic classification.</title>
        <authorList>
            <person name="Goeker M."/>
        </authorList>
    </citation>
    <scope>NUCLEOTIDE SEQUENCE [LARGE SCALE GENOMIC DNA]</scope>
    <source>
        <strain evidence="2 3">DSM 17723</strain>
    </source>
</reference>
<keyword evidence="3" id="KW-1185">Reference proteome</keyword>
<feature type="transmembrane region" description="Helical" evidence="1">
    <location>
        <begin position="6"/>
        <end position="22"/>
    </location>
</feature>
<comment type="caution">
    <text evidence="2">The sequence shown here is derived from an EMBL/GenBank/DDBJ whole genome shotgun (WGS) entry which is preliminary data.</text>
</comment>
<feature type="transmembrane region" description="Helical" evidence="1">
    <location>
        <begin position="97"/>
        <end position="121"/>
    </location>
</feature>
<evidence type="ECO:0000256" key="1">
    <source>
        <dbReference type="SAM" id="Phobius"/>
    </source>
</evidence>
<keyword evidence="1" id="KW-0812">Transmembrane</keyword>
<name>A0ABT9Z0J3_9BACI</name>
<feature type="transmembrane region" description="Helical" evidence="1">
    <location>
        <begin position="168"/>
        <end position="186"/>
    </location>
</feature>
<feature type="transmembrane region" description="Helical" evidence="1">
    <location>
        <begin position="67"/>
        <end position="85"/>
    </location>
</feature>
<sequence>MDLYIYILLLIGYAALPFFGLNSKQNFPYANVLFIVTVGLFYDNLILAFGRFIGESALLESLSICRYWLHAFVTPTLVLFSYGVIRKTALHWAKSRIFHLVAWIYMLLLILIELITVTLHLNVTPVFKYGVLHYVQETETGIPYMIIGTVLSVLLASIIVWWKKGWKWMLIGTIVMIIGNAIPLPFSSSAKMNVFEFLFIASLWGTRRKI</sequence>
<accession>A0ABT9Z0J3</accession>
<dbReference type="Proteomes" id="UP001232245">
    <property type="component" value="Unassembled WGS sequence"/>
</dbReference>